<feature type="transmembrane region" description="Helical" evidence="2">
    <location>
        <begin position="416"/>
        <end position="437"/>
    </location>
</feature>
<feature type="transmembrane region" description="Helical" evidence="2">
    <location>
        <begin position="337"/>
        <end position="356"/>
    </location>
</feature>
<keyword evidence="4" id="KW-1185">Reference proteome</keyword>
<feature type="compositionally biased region" description="Low complexity" evidence="1">
    <location>
        <begin position="758"/>
        <end position="769"/>
    </location>
</feature>
<proteinExistence type="predicted"/>
<dbReference type="RefSeq" id="XP_002287974.1">
    <property type="nucleotide sequence ID" value="XM_002287938.1"/>
</dbReference>
<reference evidence="3 4" key="2">
    <citation type="journal article" date="2008" name="Nature">
        <title>The Phaeodactylum genome reveals the evolutionary history of diatom genomes.</title>
        <authorList>
            <person name="Bowler C."/>
            <person name="Allen A.E."/>
            <person name="Badger J.H."/>
            <person name="Grimwood J."/>
            <person name="Jabbari K."/>
            <person name="Kuo A."/>
            <person name="Maheswari U."/>
            <person name="Martens C."/>
            <person name="Maumus F."/>
            <person name="Otillar R.P."/>
            <person name="Rayko E."/>
            <person name="Salamov A."/>
            <person name="Vandepoele K."/>
            <person name="Beszteri B."/>
            <person name="Gruber A."/>
            <person name="Heijde M."/>
            <person name="Katinka M."/>
            <person name="Mock T."/>
            <person name="Valentin K."/>
            <person name="Verret F."/>
            <person name="Berges J.A."/>
            <person name="Brownlee C."/>
            <person name="Cadoret J.P."/>
            <person name="Chiovitti A."/>
            <person name="Choi C.J."/>
            <person name="Coesel S."/>
            <person name="De Martino A."/>
            <person name="Detter J.C."/>
            <person name="Durkin C."/>
            <person name="Falciatore A."/>
            <person name="Fournet J."/>
            <person name="Haruta M."/>
            <person name="Huysman M.J."/>
            <person name="Jenkins B.D."/>
            <person name="Jiroutova K."/>
            <person name="Jorgensen R.E."/>
            <person name="Joubert Y."/>
            <person name="Kaplan A."/>
            <person name="Kroger N."/>
            <person name="Kroth P.G."/>
            <person name="La Roche J."/>
            <person name="Lindquist E."/>
            <person name="Lommer M."/>
            <person name="Martin-Jezequel V."/>
            <person name="Lopez P.J."/>
            <person name="Lucas S."/>
            <person name="Mangogna M."/>
            <person name="McGinnis K."/>
            <person name="Medlin L.K."/>
            <person name="Montsant A."/>
            <person name="Oudot-Le Secq M.P."/>
            <person name="Napoli C."/>
            <person name="Obornik M."/>
            <person name="Parker M.S."/>
            <person name="Petit J.L."/>
            <person name="Porcel B.M."/>
            <person name="Poulsen N."/>
            <person name="Robison M."/>
            <person name="Rychlewski L."/>
            <person name="Rynearson T.A."/>
            <person name="Schmutz J."/>
            <person name="Shapiro H."/>
            <person name="Siaut M."/>
            <person name="Stanley M."/>
            <person name="Sussman M.R."/>
            <person name="Taylor A.R."/>
            <person name="Vardi A."/>
            <person name="von Dassow P."/>
            <person name="Vyverman W."/>
            <person name="Willis A."/>
            <person name="Wyrwicz L.S."/>
            <person name="Rokhsar D.S."/>
            <person name="Weissenbach J."/>
            <person name="Armbrust E.V."/>
            <person name="Green B.R."/>
            <person name="Van de Peer Y."/>
            <person name="Grigoriev I.V."/>
        </authorList>
    </citation>
    <scope>NUCLEOTIDE SEQUENCE [LARGE SCALE GENOMIC DNA]</scope>
    <source>
        <strain evidence="3 4">CCMP1335</strain>
    </source>
</reference>
<feature type="compositionally biased region" description="Acidic residues" evidence="1">
    <location>
        <begin position="668"/>
        <end position="685"/>
    </location>
</feature>
<keyword evidence="2" id="KW-0472">Membrane</keyword>
<feature type="transmembrane region" description="Helical" evidence="2">
    <location>
        <begin position="449"/>
        <end position="466"/>
    </location>
</feature>
<dbReference type="GeneID" id="7452294"/>
<dbReference type="Proteomes" id="UP000001449">
    <property type="component" value="Chromosome 2"/>
</dbReference>
<feature type="compositionally biased region" description="Low complexity" evidence="1">
    <location>
        <begin position="556"/>
        <end position="578"/>
    </location>
</feature>
<sequence>MRAFPSLLSQIRHHFEGDDDGEHRPSHEAGSGHYSNRNRAGQPVKTNGLADNRHDNGFASSQIQEQNESMLSVEEDYPSKSMFHITRPSFNVGLPKVPSKFQFNKGREDSPKHPHISPFALYPNEELSPRSSVWLYLSAASLAGLSTFLVVEDSATDRNNPDTVLLSILSISFALSFSVTLCYRHRTLREGITKDVPKLSTSWEFIVSALLFILWCTALRYVMDPVSGVQYGMTNKNDTDGLGEEYQYMDEVWNGNLWLSSWLGGGLSAYLVGSLMMASPHRKRGVVVLGDSSIEGTNGCGGTVLDANNIDESGHSDEIIDGYVYRRKYASDEEGPSYWFLSLAVSAALAAFSVEMRTSDSCQGGVLSSTPYCKRSVLSASVAFICAIIAAIALILCRLNQMMVFDDWRSHRERKLWSIEGGLAILSFAMNGINVGFSTSPGGQSTELGNLFITSWLGFILSFMICERLLNMWTLRVVSSVDDEAFAGKVKGSTPNGTRLVRKASSSKQSPAEILVENKEQDLEMGHTNVVRTPRNDSKRVFISRTQERNVDDDGSSSSSASSSSASSSSNSSSDSSSGEGLDISNEQTYSSYSLPTPPRTVLDESTTSPTLTSPSAQVSSRGWTSVSSSSSTEDVSIPLPPPPYNSNDKSSFMNETVDPDNNASGSNEDDDEDSAAELCFEPDDVSSLGCSMFSIEPSTTTSTVDPDGYKSEDNYTAAPFPPKNSGSKVTKRSVPKKQQTFPGKRSSLATVEESIDTTGKTSSNGSSGFMSQEKTPQSTVEEIMNRGVTVSQSKKKLPKRPKQSQPKVVERQSSMTDEEVISSKVKEIAKSFSRKGRLSGGPPTFGDTGDAIATKVVDTNNVSFLSKDDVSDSDAHSA</sequence>
<name>B8BV86_THAPS</name>
<accession>B8BV86</accession>
<keyword evidence="2" id="KW-1133">Transmembrane helix</keyword>
<keyword evidence="2" id="KW-0812">Transmembrane</keyword>
<feature type="compositionally biased region" description="Polar residues" evidence="1">
    <location>
        <begin position="770"/>
        <end position="781"/>
    </location>
</feature>
<feature type="region of interest" description="Disordered" evidence="1">
    <location>
        <begin position="15"/>
        <end position="56"/>
    </location>
</feature>
<dbReference type="KEGG" id="tps:THAPSDRAFT_21431"/>
<dbReference type="HOGENOM" id="CLU_327491_0_0_1"/>
<feature type="region of interest" description="Disordered" evidence="1">
    <location>
        <begin position="518"/>
        <end position="824"/>
    </location>
</feature>
<feature type="compositionally biased region" description="Basic and acidic residues" evidence="1">
    <location>
        <begin position="534"/>
        <end position="552"/>
    </location>
</feature>
<feature type="compositionally biased region" description="Polar residues" evidence="1">
    <location>
        <begin position="646"/>
        <end position="655"/>
    </location>
</feature>
<feature type="transmembrane region" description="Helical" evidence="2">
    <location>
        <begin position="376"/>
        <end position="396"/>
    </location>
</feature>
<evidence type="ECO:0000256" key="2">
    <source>
        <dbReference type="SAM" id="Phobius"/>
    </source>
</evidence>
<evidence type="ECO:0000256" key="1">
    <source>
        <dbReference type="SAM" id="MobiDB-lite"/>
    </source>
</evidence>
<protein>
    <submittedName>
        <fullName evidence="3">Uncharacterized protein</fullName>
    </submittedName>
</protein>
<dbReference type="PaxDb" id="35128-Thaps21431"/>
<feature type="transmembrane region" description="Helical" evidence="2">
    <location>
        <begin position="163"/>
        <end position="183"/>
    </location>
</feature>
<dbReference type="AlphaFoldDB" id="B8BV86"/>
<evidence type="ECO:0000313" key="3">
    <source>
        <dbReference type="EMBL" id="EED95417.1"/>
    </source>
</evidence>
<feature type="transmembrane region" description="Helical" evidence="2">
    <location>
        <begin position="203"/>
        <end position="223"/>
    </location>
</feature>
<feature type="transmembrane region" description="Helical" evidence="2">
    <location>
        <begin position="257"/>
        <end position="278"/>
    </location>
</feature>
<feature type="compositionally biased region" description="Polar residues" evidence="1">
    <location>
        <begin position="585"/>
        <end position="595"/>
    </location>
</feature>
<feature type="transmembrane region" description="Helical" evidence="2">
    <location>
        <begin position="133"/>
        <end position="151"/>
    </location>
</feature>
<feature type="compositionally biased region" description="Low complexity" evidence="1">
    <location>
        <begin position="606"/>
        <end position="637"/>
    </location>
</feature>
<feature type="compositionally biased region" description="Basic residues" evidence="1">
    <location>
        <begin position="794"/>
        <end position="803"/>
    </location>
</feature>
<dbReference type="InParanoid" id="B8BV86"/>
<feature type="compositionally biased region" description="Basic and acidic residues" evidence="1">
    <location>
        <begin position="15"/>
        <end position="27"/>
    </location>
</feature>
<feature type="compositionally biased region" description="Polar residues" evidence="1">
    <location>
        <begin position="804"/>
        <end position="816"/>
    </location>
</feature>
<reference evidence="3 4" key="1">
    <citation type="journal article" date="2004" name="Science">
        <title>The genome of the diatom Thalassiosira pseudonana: ecology, evolution, and metabolism.</title>
        <authorList>
            <person name="Armbrust E.V."/>
            <person name="Berges J.A."/>
            <person name="Bowler C."/>
            <person name="Green B.R."/>
            <person name="Martinez D."/>
            <person name="Putnam N.H."/>
            <person name="Zhou S."/>
            <person name="Allen A.E."/>
            <person name="Apt K.E."/>
            <person name="Bechner M."/>
            <person name="Brzezinski M.A."/>
            <person name="Chaal B.K."/>
            <person name="Chiovitti A."/>
            <person name="Davis A.K."/>
            <person name="Demarest M.S."/>
            <person name="Detter J.C."/>
            <person name="Glavina T."/>
            <person name="Goodstein D."/>
            <person name="Hadi M.Z."/>
            <person name="Hellsten U."/>
            <person name="Hildebrand M."/>
            <person name="Jenkins B.D."/>
            <person name="Jurka J."/>
            <person name="Kapitonov V.V."/>
            <person name="Kroger N."/>
            <person name="Lau W.W."/>
            <person name="Lane T.W."/>
            <person name="Larimer F.W."/>
            <person name="Lippmeier J.C."/>
            <person name="Lucas S."/>
            <person name="Medina M."/>
            <person name="Montsant A."/>
            <person name="Obornik M."/>
            <person name="Parker M.S."/>
            <person name="Palenik B."/>
            <person name="Pazour G.J."/>
            <person name="Richardson P.M."/>
            <person name="Rynearson T.A."/>
            <person name="Saito M.A."/>
            <person name="Schwartz D.C."/>
            <person name="Thamatrakoln K."/>
            <person name="Valentin K."/>
            <person name="Vardi A."/>
            <person name="Wilkerson F.P."/>
            <person name="Rokhsar D.S."/>
        </authorList>
    </citation>
    <scope>NUCLEOTIDE SEQUENCE [LARGE SCALE GENOMIC DNA]</scope>
    <source>
        <strain evidence="3 4">CCMP1335</strain>
    </source>
</reference>
<gene>
    <name evidence="3" type="ORF">THAPSDRAFT_21431</name>
</gene>
<evidence type="ECO:0000313" key="4">
    <source>
        <dbReference type="Proteomes" id="UP000001449"/>
    </source>
</evidence>
<organism evidence="3 4">
    <name type="scientific">Thalassiosira pseudonana</name>
    <name type="common">Marine diatom</name>
    <name type="synonym">Cyclotella nana</name>
    <dbReference type="NCBI Taxonomy" id="35128"/>
    <lineage>
        <taxon>Eukaryota</taxon>
        <taxon>Sar</taxon>
        <taxon>Stramenopiles</taxon>
        <taxon>Ochrophyta</taxon>
        <taxon>Bacillariophyta</taxon>
        <taxon>Coscinodiscophyceae</taxon>
        <taxon>Thalassiosirophycidae</taxon>
        <taxon>Thalassiosirales</taxon>
        <taxon>Thalassiosiraceae</taxon>
        <taxon>Thalassiosira</taxon>
    </lineage>
</organism>
<dbReference type="EMBL" id="CM000639">
    <property type="protein sequence ID" value="EED95417.1"/>
    <property type="molecule type" value="Genomic_DNA"/>
</dbReference>
<dbReference type="eggNOG" id="ENOG502QYPH">
    <property type="taxonomic scope" value="Eukaryota"/>
</dbReference>